<dbReference type="InterPro" id="IPR011990">
    <property type="entry name" value="TPR-like_helical_dom_sf"/>
</dbReference>
<comment type="caution">
    <text evidence="7">The sequence shown here is derived from an EMBL/GenBank/DDBJ whole genome shotgun (WGS) entry which is preliminary data.</text>
</comment>
<comment type="similarity">
    <text evidence="1">Belongs to the AfsR/DnrI/RedD regulatory family.</text>
</comment>
<dbReference type="SMART" id="SM00862">
    <property type="entry name" value="Trans_reg_C"/>
    <property type="match status" value="1"/>
</dbReference>
<evidence type="ECO:0000256" key="3">
    <source>
        <dbReference type="ARBA" id="ARBA00023125"/>
    </source>
</evidence>
<organism evidence="7 8">
    <name type="scientific">Kibdelosporangium philippinense</name>
    <dbReference type="NCBI Taxonomy" id="211113"/>
    <lineage>
        <taxon>Bacteria</taxon>
        <taxon>Bacillati</taxon>
        <taxon>Actinomycetota</taxon>
        <taxon>Actinomycetes</taxon>
        <taxon>Pseudonocardiales</taxon>
        <taxon>Pseudonocardiaceae</taxon>
        <taxon>Kibdelosporangium</taxon>
    </lineage>
</organism>
<name>A0ABS8Z7U0_9PSEU</name>
<dbReference type="Gene3D" id="1.25.40.10">
    <property type="entry name" value="Tetratricopeptide repeat domain"/>
    <property type="match status" value="1"/>
</dbReference>
<dbReference type="InterPro" id="IPR051677">
    <property type="entry name" value="AfsR-DnrI-RedD_regulator"/>
</dbReference>
<reference evidence="7 8" key="1">
    <citation type="submission" date="2021-12" db="EMBL/GenBank/DDBJ databases">
        <title>Genome sequence of Kibdelosporangium philippinense ATCC 49844.</title>
        <authorList>
            <person name="Fedorov E.A."/>
            <person name="Omeragic M."/>
            <person name="Shalygina K.F."/>
            <person name="Maclea K.S."/>
        </authorList>
    </citation>
    <scope>NUCLEOTIDE SEQUENCE [LARGE SCALE GENOMIC DNA]</scope>
    <source>
        <strain evidence="7 8">ATCC 49844</strain>
    </source>
</reference>
<dbReference type="PRINTS" id="PR00364">
    <property type="entry name" value="DISEASERSIST"/>
</dbReference>
<dbReference type="Pfam" id="PF00931">
    <property type="entry name" value="NB-ARC"/>
    <property type="match status" value="1"/>
</dbReference>
<evidence type="ECO:0000256" key="2">
    <source>
        <dbReference type="ARBA" id="ARBA00023015"/>
    </source>
</evidence>
<keyword evidence="8" id="KW-1185">Reference proteome</keyword>
<feature type="DNA-binding region" description="OmpR/PhoB-type" evidence="5">
    <location>
        <begin position="1"/>
        <end position="97"/>
    </location>
</feature>
<evidence type="ECO:0000256" key="1">
    <source>
        <dbReference type="ARBA" id="ARBA00005820"/>
    </source>
</evidence>
<protein>
    <submittedName>
        <fullName evidence="7">NB-ARC domain-containing protein</fullName>
    </submittedName>
</protein>
<gene>
    <name evidence="7" type="ORF">LWC34_13780</name>
</gene>
<dbReference type="InterPro" id="IPR002182">
    <property type="entry name" value="NB-ARC"/>
</dbReference>
<dbReference type="SUPFAM" id="SSF52540">
    <property type="entry name" value="P-loop containing nucleoside triphosphate hydrolases"/>
    <property type="match status" value="1"/>
</dbReference>
<dbReference type="InterPro" id="IPR036388">
    <property type="entry name" value="WH-like_DNA-bd_sf"/>
</dbReference>
<evidence type="ECO:0000313" key="7">
    <source>
        <dbReference type="EMBL" id="MCE7003890.1"/>
    </source>
</evidence>
<dbReference type="Gene3D" id="3.40.50.300">
    <property type="entry name" value="P-loop containing nucleotide triphosphate hydrolases"/>
    <property type="match status" value="1"/>
</dbReference>
<keyword evidence="4" id="KW-0804">Transcription</keyword>
<dbReference type="Pfam" id="PF00486">
    <property type="entry name" value="Trans_reg_C"/>
    <property type="match status" value="1"/>
</dbReference>
<dbReference type="RefSeq" id="WP_233725442.1">
    <property type="nucleotide sequence ID" value="NZ_JAJVCN010000001.1"/>
</dbReference>
<dbReference type="EMBL" id="JAJVCN010000001">
    <property type="protein sequence ID" value="MCE7003890.1"/>
    <property type="molecule type" value="Genomic_DNA"/>
</dbReference>
<feature type="domain" description="OmpR/PhoB-type" evidence="6">
    <location>
        <begin position="1"/>
        <end position="97"/>
    </location>
</feature>
<sequence>MRGELRFEVLGPLRAWMDKTEVDLGTPRQRAVLGLLLLRDGAVATQDDLVAAIWGNAAPPGVSGMVRSYVSRLRRAFGDGRPATTLKTVGGGYVLSSDPDNLDLAAFQRRINVAREAKRSGDIEVQSLELRTALSLWQGTPLTGIHGEYVEAERVRLAQIKLAVTEDLAEADLKLGKHAETMAGLMPLIKEHPLRERPRELLMLALYRSGRQAEALALYQESQRLFAEELGIDPGPELQRMHQRILQSDPDLTVSEPVRRPAQLPPGMHTFTGRDRMVHQLATTLTNTSATIPIVGLTGLAGVGKTTTAIHIGHKVAGCFPDGQYFVNLQSTDDPLAVLLRSSLATVPDSRAERVALWRSMTTGRRILLILDNATDIEQVYSLLPGSNGPAVVITSRSRLDGLTCAAWHKLTELSEEDSLTLFSHIVGEERTRTEPEEARLLARRTAGLPHLIHTVAARVAARPEWSLRTALKRLRTVDIGMEAYESALHDLPTKQARALRLLAIPVGPDISLAAAAAALDLPVDETEDLLEALADSHFVDSGPGDHYRLLTPIRDFARSRAHAIDGQRACHEVLTRVVKFYAATARNALQRATTRENSTETGGLTFTSAAAARTWLLAERSKLRATATQAANIPDAPAEALGTLIDGWPGNNA</sequence>
<dbReference type="InterPro" id="IPR027417">
    <property type="entry name" value="P-loop_NTPase"/>
</dbReference>
<dbReference type="PANTHER" id="PTHR35807">
    <property type="entry name" value="TRANSCRIPTIONAL REGULATOR REDD-RELATED"/>
    <property type="match status" value="1"/>
</dbReference>
<dbReference type="Proteomes" id="UP001521150">
    <property type="component" value="Unassembled WGS sequence"/>
</dbReference>
<dbReference type="PANTHER" id="PTHR35807:SF1">
    <property type="entry name" value="TRANSCRIPTIONAL REGULATOR REDD"/>
    <property type="match status" value="1"/>
</dbReference>
<evidence type="ECO:0000256" key="5">
    <source>
        <dbReference type="PROSITE-ProRule" id="PRU01091"/>
    </source>
</evidence>
<dbReference type="PROSITE" id="PS51755">
    <property type="entry name" value="OMPR_PHOB"/>
    <property type="match status" value="1"/>
</dbReference>
<keyword evidence="3 5" id="KW-0238">DNA-binding</keyword>
<dbReference type="SUPFAM" id="SSF46894">
    <property type="entry name" value="C-terminal effector domain of the bipartite response regulators"/>
    <property type="match status" value="1"/>
</dbReference>
<keyword evidence="2" id="KW-0805">Transcription regulation</keyword>
<dbReference type="InterPro" id="IPR005158">
    <property type="entry name" value="BTAD"/>
</dbReference>
<dbReference type="CDD" id="cd15831">
    <property type="entry name" value="BTAD"/>
    <property type="match status" value="1"/>
</dbReference>
<evidence type="ECO:0000313" key="8">
    <source>
        <dbReference type="Proteomes" id="UP001521150"/>
    </source>
</evidence>
<dbReference type="SUPFAM" id="SSF48452">
    <property type="entry name" value="TPR-like"/>
    <property type="match status" value="1"/>
</dbReference>
<evidence type="ECO:0000259" key="6">
    <source>
        <dbReference type="PROSITE" id="PS51755"/>
    </source>
</evidence>
<dbReference type="InterPro" id="IPR016032">
    <property type="entry name" value="Sig_transdc_resp-reg_C-effctor"/>
</dbReference>
<dbReference type="InterPro" id="IPR001867">
    <property type="entry name" value="OmpR/PhoB-type_DNA-bd"/>
</dbReference>
<dbReference type="Pfam" id="PF03704">
    <property type="entry name" value="BTAD"/>
    <property type="match status" value="1"/>
</dbReference>
<dbReference type="SMART" id="SM01043">
    <property type="entry name" value="BTAD"/>
    <property type="match status" value="1"/>
</dbReference>
<evidence type="ECO:0000256" key="4">
    <source>
        <dbReference type="ARBA" id="ARBA00023163"/>
    </source>
</evidence>
<accession>A0ABS8Z7U0</accession>
<dbReference type="CDD" id="cd00383">
    <property type="entry name" value="trans_reg_C"/>
    <property type="match status" value="1"/>
</dbReference>
<dbReference type="Gene3D" id="1.10.10.10">
    <property type="entry name" value="Winged helix-like DNA-binding domain superfamily/Winged helix DNA-binding domain"/>
    <property type="match status" value="1"/>
</dbReference>
<proteinExistence type="inferred from homology"/>